<evidence type="ECO:0000256" key="3">
    <source>
        <dbReference type="ARBA" id="ARBA00022827"/>
    </source>
</evidence>
<dbReference type="InterPro" id="IPR002938">
    <property type="entry name" value="FAD-bd"/>
</dbReference>
<feature type="domain" description="FAD-binding" evidence="4">
    <location>
        <begin position="13"/>
        <end position="362"/>
    </location>
</feature>
<dbReference type="Gene3D" id="3.50.50.60">
    <property type="entry name" value="FAD/NAD(P)-binding domain"/>
    <property type="match status" value="1"/>
</dbReference>
<accession>A0ABW1MT20</accession>
<dbReference type="SUPFAM" id="SSF51905">
    <property type="entry name" value="FAD/NAD(P)-binding domain"/>
    <property type="match status" value="1"/>
</dbReference>
<dbReference type="NCBIfam" id="NF004780">
    <property type="entry name" value="PRK06126.1"/>
    <property type="match status" value="1"/>
</dbReference>
<dbReference type="Gene3D" id="3.30.9.10">
    <property type="entry name" value="D-Amino Acid Oxidase, subunit A, domain 2"/>
    <property type="match status" value="1"/>
</dbReference>
<dbReference type="Pfam" id="PF01494">
    <property type="entry name" value="FAD_binding_3"/>
    <property type="match status" value="1"/>
</dbReference>
<dbReference type="Proteomes" id="UP001596139">
    <property type="component" value="Unassembled WGS sequence"/>
</dbReference>
<dbReference type="EMBL" id="JBHSPX010000008">
    <property type="protein sequence ID" value="MFC6066443.1"/>
    <property type="molecule type" value="Genomic_DNA"/>
</dbReference>
<protein>
    <submittedName>
        <fullName evidence="5">FAD-dependent monooxygenase</fullName>
    </submittedName>
</protein>
<dbReference type="GO" id="GO:0004497">
    <property type="term" value="F:monooxygenase activity"/>
    <property type="evidence" value="ECO:0007669"/>
    <property type="project" value="UniProtKB-KW"/>
</dbReference>
<evidence type="ECO:0000259" key="4">
    <source>
        <dbReference type="Pfam" id="PF01494"/>
    </source>
</evidence>
<dbReference type="PANTHER" id="PTHR43004:SF19">
    <property type="entry name" value="BINDING MONOOXYGENASE, PUTATIVE (JCVI)-RELATED"/>
    <property type="match status" value="1"/>
</dbReference>
<keyword evidence="6" id="KW-1185">Reference proteome</keyword>
<keyword evidence="2" id="KW-0285">Flavoprotein</keyword>
<dbReference type="Pfam" id="PF21274">
    <property type="entry name" value="Rng_hyd_C"/>
    <property type="match status" value="1"/>
</dbReference>
<gene>
    <name evidence="5" type="ORF">ACFP4F_28395</name>
</gene>
<dbReference type="InterPro" id="IPR036188">
    <property type="entry name" value="FAD/NAD-bd_sf"/>
</dbReference>
<dbReference type="InterPro" id="IPR050641">
    <property type="entry name" value="RIFMO-like"/>
</dbReference>
<comment type="caution">
    <text evidence="5">The sequence shown here is derived from an EMBL/GenBank/DDBJ whole genome shotgun (WGS) entry which is preliminary data.</text>
</comment>
<evidence type="ECO:0000313" key="6">
    <source>
        <dbReference type="Proteomes" id="UP001596139"/>
    </source>
</evidence>
<keyword evidence="5" id="KW-0503">Monooxygenase</keyword>
<keyword evidence="3" id="KW-0274">FAD</keyword>
<dbReference type="PRINTS" id="PR00420">
    <property type="entry name" value="RNGMNOXGNASE"/>
</dbReference>
<evidence type="ECO:0000256" key="2">
    <source>
        <dbReference type="ARBA" id="ARBA00022630"/>
    </source>
</evidence>
<dbReference type="RefSeq" id="WP_051862400.1">
    <property type="nucleotide sequence ID" value="NZ_JBHSPX010000008.1"/>
</dbReference>
<comment type="cofactor">
    <cofactor evidence="1">
        <name>FAD</name>
        <dbReference type="ChEBI" id="CHEBI:57692"/>
    </cofactor>
</comment>
<organism evidence="5 6">
    <name type="scientific">Streptomyces ochraceiscleroticus</name>
    <dbReference type="NCBI Taxonomy" id="47761"/>
    <lineage>
        <taxon>Bacteria</taxon>
        <taxon>Bacillati</taxon>
        <taxon>Actinomycetota</taxon>
        <taxon>Actinomycetes</taxon>
        <taxon>Kitasatosporales</taxon>
        <taxon>Streptomycetaceae</taxon>
        <taxon>Streptomyces</taxon>
    </lineage>
</organism>
<evidence type="ECO:0000313" key="5">
    <source>
        <dbReference type="EMBL" id="MFC6066443.1"/>
    </source>
</evidence>
<dbReference type="PANTHER" id="PTHR43004">
    <property type="entry name" value="TRK SYSTEM POTASSIUM UPTAKE PROTEIN"/>
    <property type="match status" value="1"/>
</dbReference>
<proteinExistence type="predicted"/>
<reference evidence="6" key="1">
    <citation type="journal article" date="2019" name="Int. J. Syst. Evol. Microbiol.">
        <title>The Global Catalogue of Microorganisms (GCM) 10K type strain sequencing project: providing services to taxonomists for standard genome sequencing and annotation.</title>
        <authorList>
            <consortium name="The Broad Institute Genomics Platform"/>
            <consortium name="The Broad Institute Genome Sequencing Center for Infectious Disease"/>
            <person name="Wu L."/>
            <person name="Ma J."/>
        </authorList>
    </citation>
    <scope>NUCLEOTIDE SEQUENCE [LARGE SCALE GENOMIC DNA]</scope>
    <source>
        <strain evidence="6">CGMCC 1.15180</strain>
    </source>
</reference>
<evidence type="ECO:0000256" key="1">
    <source>
        <dbReference type="ARBA" id="ARBA00001974"/>
    </source>
</evidence>
<sequence length="555" mass="59004">MTVHRTEGRPDHYPVLIAGGGPSGLAVAIELGRAGVRCCVLEPRQSVVTDRPRAKTTSARTMELFRRWGLADRVRAAAPLPVSYAQDVVFCTGLTGREITRFRNAFALHTERRDEFAECGQQIPQPVIEAVLREAVAELSSVEFLAGYRLLAAEDGARGVRAQVAGPDGRTRTLTADYLVGCDGASGVSRAAIGARYAGSSGQLPNLNITFTAPGLSERDLCARAVHYWVLGKEAGGIVGRMDLDGTWWAIAQGVDATTGTVDPAALVRQLIGADLEAHVQATDPWSARMLLVDHYRGERVFLVGDAAHLNPPWGGHGYNTCVGDAVNLAWKLVAVVQGWAGPALLDSYEPERRPVAERTIADAAAQESRLAHAFAHADLGADTPTGAARRTAVTRELEAKRGEFHSLGLVLGYHYADSPIVVDDGSAVPAHEPLTYHGSARPGTRLPHRWLPDGTSLYDHLGPGFTLLRLDGTADTTPFLTAAAERGIPLTVLDLPHLPDAASYGAPLLLVRPEQHIAWRGPDATDGGAVIDAARGAVVDTVRGAAHVLSAEAT</sequence>
<dbReference type="Gene3D" id="3.40.30.120">
    <property type="match status" value="1"/>
</dbReference>
<name>A0ABW1MT20_9ACTN</name>
<keyword evidence="5" id="KW-0560">Oxidoreductase</keyword>